<dbReference type="Proteomes" id="UP000284702">
    <property type="component" value="Unassembled WGS sequence"/>
</dbReference>
<name>A0A3R7YIM2_APHAT</name>
<dbReference type="InterPro" id="IPR011992">
    <property type="entry name" value="EF-hand-dom_pair"/>
</dbReference>
<comment type="caution">
    <text evidence="4">The sequence shown here is derived from an EMBL/GenBank/DDBJ whole genome shotgun (WGS) entry which is preliminary data.</text>
</comment>
<dbReference type="PROSITE" id="PS50222">
    <property type="entry name" value="EF_HAND_2"/>
    <property type="match status" value="2"/>
</dbReference>
<dbReference type="GO" id="GO:0005509">
    <property type="term" value="F:calcium ion binding"/>
    <property type="evidence" value="ECO:0007669"/>
    <property type="project" value="InterPro"/>
</dbReference>
<evidence type="ECO:0000313" key="5">
    <source>
        <dbReference type="Proteomes" id="UP000284702"/>
    </source>
</evidence>
<dbReference type="InterPro" id="IPR018247">
    <property type="entry name" value="EF_Hand_1_Ca_BS"/>
</dbReference>
<reference evidence="4" key="1">
    <citation type="submission" date="2018-07" db="EMBL/GenBank/DDBJ databases">
        <title>Annotation of Aphanomyces astaci genome assembly.</title>
        <authorList>
            <person name="Studholme D.J."/>
        </authorList>
    </citation>
    <scope>NUCLEOTIDE SEQUENCE [LARGE SCALE GENOMIC DNA]</scope>
    <source>
        <strain evidence="4">Pc</strain>
    </source>
</reference>
<evidence type="ECO:0000256" key="1">
    <source>
        <dbReference type="ARBA" id="ARBA00022837"/>
    </source>
</evidence>
<feature type="domain" description="EF-hand" evidence="3">
    <location>
        <begin position="8"/>
        <end position="43"/>
    </location>
</feature>
<keyword evidence="2" id="KW-0812">Transmembrane</keyword>
<dbReference type="SMART" id="SM00054">
    <property type="entry name" value="EFh"/>
    <property type="match status" value="2"/>
</dbReference>
<proteinExistence type="predicted"/>
<sequence length="228" mass="25171">MSSIWERLNEPNVTKAFEYFDRSRKGRISYDDVKATLRVLGLMKPEMALSASPPLPSGLFAGGRQPAAAFVTEQMAFELMHQWDRNQDGIVDMQEFQFAFAKQIHATTTDKLGDSVAATQATPEHQPQGIDTAYQYLAPQMATAVPVPPPAPCQCCHDTTMGNSRCRANDCFVTWRSPFVFSGIVGFAGMTLCKNLFFLTSTVGVTALTLMVYCTHLCANHFAKLIQS</sequence>
<protein>
    <recommendedName>
        <fullName evidence="3">EF-hand domain-containing protein</fullName>
    </recommendedName>
</protein>
<dbReference type="VEuPathDB" id="FungiDB:H257_04477"/>
<dbReference type="InterPro" id="IPR002048">
    <property type="entry name" value="EF_hand_dom"/>
</dbReference>
<keyword evidence="2" id="KW-1133">Transmembrane helix</keyword>
<dbReference type="EMBL" id="MZMZ02001089">
    <property type="protein sequence ID" value="RQM29875.1"/>
    <property type="molecule type" value="Genomic_DNA"/>
</dbReference>
<dbReference type="PROSITE" id="PS00018">
    <property type="entry name" value="EF_HAND_1"/>
    <property type="match status" value="1"/>
</dbReference>
<dbReference type="AlphaFoldDB" id="A0A3R7YIM2"/>
<accession>A0A3R7YIM2</accession>
<organism evidence="4 5">
    <name type="scientific">Aphanomyces astaci</name>
    <name type="common">Crayfish plague agent</name>
    <dbReference type="NCBI Taxonomy" id="112090"/>
    <lineage>
        <taxon>Eukaryota</taxon>
        <taxon>Sar</taxon>
        <taxon>Stramenopiles</taxon>
        <taxon>Oomycota</taxon>
        <taxon>Saprolegniomycetes</taxon>
        <taxon>Saprolegniales</taxon>
        <taxon>Verrucalvaceae</taxon>
        <taxon>Aphanomyces</taxon>
    </lineage>
</organism>
<evidence type="ECO:0000313" key="4">
    <source>
        <dbReference type="EMBL" id="RQM29875.1"/>
    </source>
</evidence>
<keyword evidence="5" id="KW-1185">Reference proteome</keyword>
<dbReference type="SUPFAM" id="SSF47473">
    <property type="entry name" value="EF-hand"/>
    <property type="match status" value="1"/>
</dbReference>
<evidence type="ECO:0000259" key="3">
    <source>
        <dbReference type="PROSITE" id="PS50222"/>
    </source>
</evidence>
<dbReference type="Gene3D" id="1.10.238.10">
    <property type="entry name" value="EF-hand"/>
    <property type="match status" value="1"/>
</dbReference>
<gene>
    <name evidence="4" type="ORF">B5M09_013975</name>
</gene>
<feature type="domain" description="EF-hand" evidence="3">
    <location>
        <begin position="71"/>
        <end position="106"/>
    </location>
</feature>
<feature type="transmembrane region" description="Helical" evidence="2">
    <location>
        <begin position="196"/>
        <end position="219"/>
    </location>
</feature>
<evidence type="ECO:0000256" key="2">
    <source>
        <dbReference type="SAM" id="Phobius"/>
    </source>
</evidence>
<keyword evidence="1" id="KW-0106">Calcium</keyword>
<keyword evidence="2" id="KW-0472">Membrane</keyword>